<gene>
    <name evidence="2" type="ORF">OIU77_029385</name>
</gene>
<evidence type="ECO:0000256" key="1">
    <source>
        <dbReference type="SAM" id="MobiDB-lite"/>
    </source>
</evidence>
<protein>
    <submittedName>
        <fullName evidence="2">Uncharacterized protein</fullName>
    </submittedName>
</protein>
<reference evidence="2" key="2">
    <citation type="journal article" date="2023" name="Int. J. Mol. Sci.">
        <title>De Novo Assembly and Annotation of 11 Diverse Shrub Willow (Salix) Genomes Reveals Novel Gene Organization in Sex-Linked Regions.</title>
        <authorList>
            <person name="Hyden B."/>
            <person name="Feng K."/>
            <person name="Yates T.B."/>
            <person name="Jawdy S."/>
            <person name="Cereghino C."/>
            <person name="Smart L.B."/>
            <person name="Muchero W."/>
        </authorList>
    </citation>
    <scope>NUCLEOTIDE SEQUENCE</scope>
    <source>
        <tissue evidence="2">Shoot tip</tissue>
    </source>
</reference>
<evidence type="ECO:0000313" key="3">
    <source>
        <dbReference type="Proteomes" id="UP001141253"/>
    </source>
</evidence>
<feature type="compositionally biased region" description="Polar residues" evidence="1">
    <location>
        <begin position="58"/>
        <end position="75"/>
    </location>
</feature>
<accession>A0ABQ9BKN5</accession>
<feature type="compositionally biased region" description="Basic residues" evidence="1">
    <location>
        <begin position="177"/>
        <end position="193"/>
    </location>
</feature>
<feature type="region of interest" description="Disordered" evidence="1">
    <location>
        <begin position="58"/>
        <end position="77"/>
    </location>
</feature>
<name>A0ABQ9BKN5_9ROSI</name>
<evidence type="ECO:0000313" key="2">
    <source>
        <dbReference type="EMBL" id="KAJ6386407.1"/>
    </source>
</evidence>
<sequence>MALTMTGTNTGSKGKAPIISIEKNALVHNPTGNEITCTEDVHLGGKGDMLKDKHKEQVNNPIPNREAPSTSNQVPQPEKKTHGYMVQLIYDKETTSKDLVNDERNPKMLTKELAAKGMVNHVMANHNNAIESTLCSVNKVASLHSHTTEEETDSSVDSLMKATSHENNDTSSLAFTKVKKKNGGKKKGQGASR</sequence>
<reference evidence="2" key="1">
    <citation type="submission" date="2022-10" db="EMBL/GenBank/DDBJ databases">
        <authorList>
            <person name="Hyden B.L."/>
            <person name="Feng K."/>
            <person name="Yates T."/>
            <person name="Jawdy S."/>
            <person name="Smart L.B."/>
            <person name="Muchero W."/>
        </authorList>
    </citation>
    <scope>NUCLEOTIDE SEQUENCE</scope>
    <source>
        <tissue evidence="2">Shoot tip</tissue>
    </source>
</reference>
<comment type="caution">
    <text evidence="2">The sequence shown here is derived from an EMBL/GenBank/DDBJ whole genome shotgun (WGS) entry which is preliminary data.</text>
</comment>
<keyword evidence="3" id="KW-1185">Reference proteome</keyword>
<organism evidence="2 3">
    <name type="scientific">Salix suchowensis</name>
    <dbReference type="NCBI Taxonomy" id="1278906"/>
    <lineage>
        <taxon>Eukaryota</taxon>
        <taxon>Viridiplantae</taxon>
        <taxon>Streptophyta</taxon>
        <taxon>Embryophyta</taxon>
        <taxon>Tracheophyta</taxon>
        <taxon>Spermatophyta</taxon>
        <taxon>Magnoliopsida</taxon>
        <taxon>eudicotyledons</taxon>
        <taxon>Gunneridae</taxon>
        <taxon>Pentapetalae</taxon>
        <taxon>rosids</taxon>
        <taxon>fabids</taxon>
        <taxon>Malpighiales</taxon>
        <taxon>Salicaceae</taxon>
        <taxon>Saliceae</taxon>
        <taxon>Salix</taxon>
    </lineage>
</organism>
<dbReference type="EMBL" id="JAPFFI010000008">
    <property type="protein sequence ID" value="KAJ6386407.1"/>
    <property type="molecule type" value="Genomic_DNA"/>
</dbReference>
<dbReference type="Proteomes" id="UP001141253">
    <property type="component" value="Chromosome 9"/>
</dbReference>
<proteinExistence type="predicted"/>
<feature type="region of interest" description="Disordered" evidence="1">
    <location>
        <begin position="145"/>
        <end position="193"/>
    </location>
</feature>